<dbReference type="AlphaFoldDB" id="A0A9P8PX49"/>
<dbReference type="EMBL" id="JAEUBG010005014">
    <property type="protein sequence ID" value="KAH3679197.1"/>
    <property type="molecule type" value="Genomic_DNA"/>
</dbReference>
<reference evidence="1" key="1">
    <citation type="journal article" date="2021" name="Open Biol.">
        <title>Shared evolutionary footprints suggest mitochondrial oxidative damage underlies multiple complex I losses in fungi.</title>
        <authorList>
            <person name="Schikora-Tamarit M.A."/>
            <person name="Marcet-Houben M."/>
            <person name="Nosek J."/>
            <person name="Gabaldon T."/>
        </authorList>
    </citation>
    <scope>NUCLEOTIDE SEQUENCE</scope>
    <source>
        <strain evidence="1">CBS2887</strain>
    </source>
</reference>
<reference evidence="1" key="2">
    <citation type="submission" date="2021-01" db="EMBL/GenBank/DDBJ databases">
        <authorList>
            <person name="Schikora-Tamarit M.A."/>
        </authorList>
    </citation>
    <scope>NUCLEOTIDE SEQUENCE</scope>
    <source>
        <strain evidence="1">CBS2887</strain>
    </source>
</reference>
<comment type="caution">
    <text evidence="1">The sequence shown here is derived from an EMBL/GenBank/DDBJ whole genome shotgun (WGS) entry which is preliminary data.</text>
</comment>
<protein>
    <submittedName>
        <fullName evidence="1">Uncharacterized protein</fullName>
    </submittedName>
</protein>
<dbReference type="Proteomes" id="UP000774326">
    <property type="component" value="Unassembled WGS sequence"/>
</dbReference>
<gene>
    <name evidence="1" type="ORF">WICPIJ_008704</name>
</gene>
<accession>A0A9P8PX49</accession>
<keyword evidence="2" id="KW-1185">Reference proteome</keyword>
<organism evidence="1 2">
    <name type="scientific">Wickerhamomyces pijperi</name>
    <name type="common">Yeast</name>
    <name type="synonym">Pichia pijperi</name>
    <dbReference type="NCBI Taxonomy" id="599730"/>
    <lineage>
        <taxon>Eukaryota</taxon>
        <taxon>Fungi</taxon>
        <taxon>Dikarya</taxon>
        <taxon>Ascomycota</taxon>
        <taxon>Saccharomycotina</taxon>
        <taxon>Saccharomycetes</taxon>
        <taxon>Phaffomycetales</taxon>
        <taxon>Wickerhamomycetaceae</taxon>
        <taxon>Wickerhamomyces</taxon>
    </lineage>
</organism>
<name>A0A9P8PX49_WICPI</name>
<sequence length="470" mass="54500">MFAGLLKKSKPEATEPRPTSVYGLIPMELLIEIVGHVNDYLTVSQLAMISEFQPIVDEISCVVHLTCEETTGIKAKTQGKNKLVPHLSKNTFSVQCQSFYPQYDDVDYAWLGNFQEIHQKFTEYRYIKFELHLYTDPEFKLHSSQRAFFNLQQKIIRSGLLNLNKTKDNIIHIEFINSVDWFWNSDSLKVKPFSFPDPSTSIDAHPHNNSIGFFLNFSTVDGETVQYNEPQKELILATQPWSVVTMEDKTYNPKNKMIMPVSAPILSTEYASEETGINNISMDLVLLNSDIIVRPEVKQIAKYAFKKLTKTLVKNPRNKEFLKEVERLDQTVISSTLQKQHDRLSHNFIYINDSLFDDLSESKRHYIRKHFHKIVVNTTDHYYSHLSNANNPNYSIMNTCETFHDAPIWGTSANSNTSKEVFTTVQENKEDVKSVRLKLCGEFQIKAMREEVEWADRLNKTWVFELLNDE</sequence>
<proteinExistence type="predicted"/>
<evidence type="ECO:0000313" key="2">
    <source>
        <dbReference type="Proteomes" id="UP000774326"/>
    </source>
</evidence>
<evidence type="ECO:0000313" key="1">
    <source>
        <dbReference type="EMBL" id="KAH3679197.1"/>
    </source>
</evidence>